<feature type="compositionally biased region" description="Acidic residues" evidence="2">
    <location>
        <begin position="18"/>
        <end position="30"/>
    </location>
</feature>
<gene>
    <name evidence="4" type="ORF">BDV95DRAFT_505230</name>
</gene>
<name>A0A7C8M382_9PLEO</name>
<keyword evidence="5" id="KW-1185">Reference proteome</keyword>
<evidence type="ECO:0000256" key="1">
    <source>
        <dbReference type="ARBA" id="ARBA00022737"/>
    </source>
</evidence>
<feature type="region of interest" description="Disordered" evidence="2">
    <location>
        <begin position="1"/>
        <end position="37"/>
    </location>
</feature>
<reference evidence="4 5" key="1">
    <citation type="submission" date="2020-01" db="EMBL/GenBank/DDBJ databases">
        <authorList>
            <consortium name="DOE Joint Genome Institute"/>
            <person name="Haridas S."/>
            <person name="Albert R."/>
            <person name="Binder M."/>
            <person name="Bloem J."/>
            <person name="Labutti K."/>
            <person name="Salamov A."/>
            <person name="Andreopoulos B."/>
            <person name="Baker S.E."/>
            <person name="Barry K."/>
            <person name="Bills G."/>
            <person name="Bluhm B.H."/>
            <person name="Cannon C."/>
            <person name="Castanera R."/>
            <person name="Culley D.E."/>
            <person name="Daum C."/>
            <person name="Ezra D."/>
            <person name="Gonzalez J.B."/>
            <person name="Henrissat B."/>
            <person name="Kuo A."/>
            <person name="Liang C."/>
            <person name="Lipzen A."/>
            <person name="Lutzoni F."/>
            <person name="Magnuson J."/>
            <person name="Mondo S."/>
            <person name="Nolan M."/>
            <person name="Ohm R."/>
            <person name="Pangilinan J."/>
            <person name="Park H.-J.H."/>
            <person name="Ramirez L."/>
            <person name="Alfaro M."/>
            <person name="Sun H."/>
            <person name="Tritt A."/>
            <person name="Yoshinaga Y."/>
            <person name="Zwiers L.-H.L."/>
            <person name="Turgeon B.G."/>
            <person name="Goodwin S.B."/>
            <person name="Spatafora J.W."/>
            <person name="Crous P.W."/>
            <person name="Grigoriev I.V."/>
        </authorList>
    </citation>
    <scope>NUCLEOTIDE SEQUENCE [LARGE SCALE GENOMIC DNA]</scope>
    <source>
        <strain evidence="4 5">CBS 611.86</strain>
    </source>
</reference>
<dbReference type="AlphaFoldDB" id="A0A7C8M382"/>
<evidence type="ECO:0000313" key="4">
    <source>
        <dbReference type="EMBL" id="KAF2866401.1"/>
    </source>
</evidence>
<dbReference type="Pfam" id="PF24883">
    <property type="entry name" value="NPHP3_N"/>
    <property type="match status" value="1"/>
</dbReference>
<feature type="domain" description="Nephrocystin 3-like N-terminal" evidence="3">
    <location>
        <begin position="71"/>
        <end position="222"/>
    </location>
</feature>
<protein>
    <recommendedName>
        <fullName evidence="3">Nephrocystin 3-like N-terminal domain-containing protein</fullName>
    </recommendedName>
</protein>
<evidence type="ECO:0000256" key="2">
    <source>
        <dbReference type="SAM" id="MobiDB-lite"/>
    </source>
</evidence>
<accession>A0A7C8M382</accession>
<dbReference type="OrthoDB" id="3885310at2759"/>
<dbReference type="SUPFAM" id="SSF52540">
    <property type="entry name" value="P-loop containing nucleoside triphosphate hydrolases"/>
    <property type="match status" value="1"/>
</dbReference>
<feature type="compositionally biased region" description="Basic and acidic residues" evidence="2">
    <location>
        <begin position="1"/>
        <end position="11"/>
    </location>
</feature>
<dbReference type="EMBL" id="JAADJZ010000028">
    <property type="protein sequence ID" value="KAF2866401.1"/>
    <property type="molecule type" value="Genomic_DNA"/>
</dbReference>
<evidence type="ECO:0000259" key="3">
    <source>
        <dbReference type="Pfam" id="PF24883"/>
    </source>
</evidence>
<dbReference type="InterPro" id="IPR027417">
    <property type="entry name" value="P-loop_NTPase"/>
</dbReference>
<sequence>MRESNDPRDEVENVSSGDECDSSSESDSEGGDSINGFDKTDPFASRARILHPALALNHSIDADIDPELFNSFFATEAFKAWSSGTRSWQLHCYGDPGSGKTTLAAVVAQRLAQRGDAVASISIIGHVKSTSLAFVEDLMQSMHNQIGNQSSDEFAAYQTACSEGHPITERIKRLSAAISSSHSTKHLILDGYDLINPALQRVLDTELYLLQHHSLKVLLTRRVPAFCTPTNPACDICDEEELNTWWVCRKCREDGKEFWLCYPCKEKLNSDCRNCKNAVSFEEDYEHVNVKVGGMGQGLENLARERLKGYFGDVEDETLQMVVEYVHSKAAGNITLTLLYLEEIFAWGDLSTFDPVRIDDRLPRDVIAFFDAEMKIIDQLNDTERHTTMLAIAAAATTDDGVPLTELEECVRLAMPAPPDIDSPRSLEDVFQAANGWL</sequence>
<dbReference type="Proteomes" id="UP000481861">
    <property type="component" value="Unassembled WGS sequence"/>
</dbReference>
<comment type="caution">
    <text evidence="4">The sequence shown here is derived from an EMBL/GenBank/DDBJ whole genome shotgun (WGS) entry which is preliminary data.</text>
</comment>
<organism evidence="4 5">
    <name type="scientific">Massariosphaeria phaeospora</name>
    <dbReference type="NCBI Taxonomy" id="100035"/>
    <lineage>
        <taxon>Eukaryota</taxon>
        <taxon>Fungi</taxon>
        <taxon>Dikarya</taxon>
        <taxon>Ascomycota</taxon>
        <taxon>Pezizomycotina</taxon>
        <taxon>Dothideomycetes</taxon>
        <taxon>Pleosporomycetidae</taxon>
        <taxon>Pleosporales</taxon>
        <taxon>Pleosporales incertae sedis</taxon>
        <taxon>Massariosphaeria</taxon>
    </lineage>
</organism>
<dbReference type="InterPro" id="IPR056884">
    <property type="entry name" value="NPHP3-like_N"/>
</dbReference>
<feature type="non-terminal residue" evidence="4">
    <location>
        <position position="438"/>
    </location>
</feature>
<proteinExistence type="predicted"/>
<keyword evidence="1" id="KW-0677">Repeat</keyword>
<dbReference type="Gene3D" id="3.40.50.300">
    <property type="entry name" value="P-loop containing nucleotide triphosphate hydrolases"/>
    <property type="match status" value="1"/>
</dbReference>
<evidence type="ECO:0000313" key="5">
    <source>
        <dbReference type="Proteomes" id="UP000481861"/>
    </source>
</evidence>